<protein>
    <submittedName>
        <fullName evidence="2">Transposase</fullName>
    </submittedName>
</protein>
<accession>A0A0M3IET8</accession>
<dbReference type="AlphaFoldDB" id="A0A0M3IET8"/>
<keyword evidence="1" id="KW-1185">Reference proteome</keyword>
<name>A0A0M3IET8_ASCLU</name>
<organism evidence="1 2">
    <name type="scientific">Ascaris lumbricoides</name>
    <name type="common">Giant roundworm</name>
    <dbReference type="NCBI Taxonomy" id="6252"/>
    <lineage>
        <taxon>Eukaryota</taxon>
        <taxon>Metazoa</taxon>
        <taxon>Ecdysozoa</taxon>
        <taxon>Nematoda</taxon>
        <taxon>Chromadorea</taxon>
        <taxon>Rhabditida</taxon>
        <taxon>Spirurina</taxon>
        <taxon>Ascaridomorpha</taxon>
        <taxon>Ascaridoidea</taxon>
        <taxon>Ascarididae</taxon>
        <taxon>Ascaris</taxon>
    </lineage>
</organism>
<dbReference type="WBParaSite" id="ALUE_0001665001-mRNA-1">
    <property type="protein sequence ID" value="ALUE_0001665001-mRNA-1"/>
    <property type="gene ID" value="ALUE_0001665001"/>
</dbReference>
<proteinExistence type="predicted"/>
<dbReference type="Proteomes" id="UP000036681">
    <property type="component" value="Unplaced"/>
</dbReference>
<sequence length="102" mass="12483">MAAFRKTVDANFVTACRGEKAWKSARSMQKGDSEKRKEFEELSKRLPRIRPELRESRYFGRFRSIHPRSRDNYKRIQDEFAWYFFISSLIYYVYDHRGRCRT</sequence>
<reference evidence="2" key="1">
    <citation type="submission" date="2017-02" db="UniProtKB">
        <authorList>
            <consortium name="WormBaseParasite"/>
        </authorList>
    </citation>
    <scope>IDENTIFICATION</scope>
</reference>
<evidence type="ECO:0000313" key="1">
    <source>
        <dbReference type="Proteomes" id="UP000036681"/>
    </source>
</evidence>
<evidence type="ECO:0000313" key="2">
    <source>
        <dbReference type="WBParaSite" id="ALUE_0001665001-mRNA-1"/>
    </source>
</evidence>